<keyword evidence="4" id="KW-1185">Reference proteome</keyword>
<gene>
    <name evidence="3" type="ORF">ACFOWS_09315</name>
</gene>
<evidence type="ECO:0000259" key="2">
    <source>
        <dbReference type="Pfam" id="PF20584"/>
    </source>
</evidence>
<evidence type="ECO:0000313" key="4">
    <source>
        <dbReference type="Proteomes" id="UP001595841"/>
    </source>
</evidence>
<organism evidence="3 4">
    <name type="scientific">Flagellimonas marina</name>
    <dbReference type="NCBI Taxonomy" id="1775168"/>
    <lineage>
        <taxon>Bacteria</taxon>
        <taxon>Pseudomonadati</taxon>
        <taxon>Bacteroidota</taxon>
        <taxon>Flavobacteriia</taxon>
        <taxon>Flavobacteriales</taxon>
        <taxon>Flavobacteriaceae</taxon>
        <taxon>Flagellimonas</taxon>
    </lineage>
</organism>
<dbReference type="RefSeq" id="WP_379763805.1">
    <property type="nucleotide sequence ID" value="NZ_JBHSCL010000004.1"/>
</dbReference>
<feature type="transmembrane region" description="Helical" evidence="1">
    <location>
        <begin position="84"/>
        <end position="102"/>
    </location>
</feature>
<comment type="caution">
    <text evidence="3">The sequence shown here is derived from an EMBL/GenBank/DDBJ whole genome shotgun (WGS) entry which is preliminary data.</text>
</comment>
<protein>
    <submittedName>
        <fullName evidence="3">DUF6787 family protein</fullName>
    </submittedName>
</protein>
<reference evidence="4" key="1">
    <citation type="journal article" date="2019" name="Int. J. Syst. Evol. Microbiol.">
        <title>The Global Catalogue of Microorganisms (GCM) 10K type strain sequencing project: providing services to taxonomists for standard genome sequencing and annotation.</title>
        <authorList>
            <consortium name="The Broad Institute Genomics Platform"/>
            <consortium name="The Broad Institute Genome Sequencing Center for Infectious Disease"/>
            <person name="Wu L."/>
            <person name="Ma J."/>
        </authorList>
    </citation>
    <scope>NUCLEOTIDE SEQUENCE [LARGE SCALE GENOMIC DNA]</scope>
    <source>
        <strain evidence="4">CGMCC 1.15774</strain>
    </source>
</reference>
<dbReference type="Pfam" id="PF20584">
    <property type="entry name" value="DUF6787"/>
    <property type="match status" value="1"/>
</dbReference>
<feature type="transmembrane region" description="Helical" evidence="1">
    <location>
        <begin position="50"/>
        <end position="72"/>
    </location>
</feature>
<evidence type="ECO:0000313" key="3">
    <source>
        <dbReference type="EMBL" id="MFC4220333.1"/>
    </source>
</evidence>
<keyword evidence="1" id="KW-1133">Transmembrane helix</keyword>
<accession>A0ABV8PME8</accession>
<dbReference type="EMBL" id="JBHSCL010000004">
    <property type="protein sequence ID" value="MFC4220333.1"/>
    <property type="molecule type" value="Genomic_DNA"/>
</dbReference>
<proteinExistence type="predicted"/>
<dbReference type="Proteomes" id="UP001595841">
    <property type="component" value="Unassembled WGS sequence"/>
</dbReference>
<feature type="domain" description="DUF6787" evidence="2">
    <location>
        <begin position="90"/>
        <end position="168"/>
    </location>
</feature>
<keyword evidence="1" id="KW-0472">Membrane</keyword>
<keyword evidence="1" id="KW-0812">Transmembrane</keyword>
<evidence type="ECO:0000256" key="1">
    <source>
        <dbReference type="SAM" id="Phobius"/>
    </source>
</evidence>
<sequence length="171" mass="20450">MQKIKKRWEISKNWQLIHPFLGAVMVIATSYMFARRLLHLFQFNNTVWEWVLVPVIGIALYFLLIRFFMWCFKKLENKWKVAHKWEMIAIFIVFAITGSLSGKLAAPLTEWIGLGRNTVNGFVYWTARILLIFPIYQVILIVVGWLFGQYKFFWAFEQKMLKRMGLGFLFR</sequence>
<dbReference type="InterPro" id="IPR046714">
    <property type="entry name" value="DUF6787"/>
</dbReference>
<feature type="transmembrane region" description="Helical" evidence="1">
    <location>
        <begin position="20"/>
        <end position="38"/>
    </location>
</feature>
<feature type="transmembrane region" description="Helical" evidence="1">
    <location>
        <begin position="122"/>
        <end position="147"/>
    </location>
</feature>
<name>A0ABV8PME8_9FLAO</name>